<feature type="transmembrane region" description="Helical" evidence="5">
    <location>
        <begin position="36"/>
        <end position="55"/>
    </location>
</feature>
<dbReference type="RefSeq" id="WP_268187439.1">
    <property type="nucleotide sequence ID" value="NZ_CP113361.1"/>
</dbReference>
<evidence type="ECO:0000256" key="1">
    <source>
        <dbReference type="ARBA" id="ARBA00004141"/>
    </source>
</evidence>
<evidence type="ECO:0000256" key="4">
    <source>
        <dbReference type="ARBA" id="ARBA00023136"/>
    </source>
</evidence>
<feature type="transmembrane region" description="Helical" evidence="5">
    <location>
        <begin position="62"/>
        <end position="85"/>
    </location>
</feature>
<feature type="transmembrane region" description="Helical" evidence="5">
    <location>
        <begin position="169"/>
        <end position="188"/>
    </location>
</feature>
<comment type="subcellular location">
    <subcellularLocation>
        <location evidence="1">Membrane</location>
        <topology evidence="1">Multi-pass membrane protein</topology>
    </subcellularLocation>
</comment>
<accession>A0A9X9S5Q2</accession>
<feature type="transmembrane region" description="Helical" evidence="5">
    <location>
        <begin position="139"/>
        <end position="157"/>
    </location>
</feature>
<name>A0A9X9S5Q2_METOG</name>
<keyword evidence="3 5" id="KW-1133">Transmembrane helix</keyword>
<dbReference type="Proteomes" id="UP001163096">
    <property type="component" value="Chromosome"/>
</dbReference>
<feature type="transmembrane region" description="Helical" evidence="5">
    <location>
        <begin position="97"/>
        <end position="118"/>
    </location>
</feature>
<evidence type="ECO:0000313" key="6">
    <source>
        <dbReference type="EMBL" id="WAI02161.1"/>
    </source>
</evidence>
<evidence type="ECO:0000256" key="5">
    <source>
        <dbReference type="SAM" id="Phobius"/>
    </source>
</evidence>
<feature type="transmembrane region" description="Helical" evidence="5">
    <location>
        <begin position="200"/>
        <end position="218"/>
    </location>
</feature>
<keyword evidence="7" id="KW-1185">Reference proteome</keyword>
<sequence>MIWSLAAEIKYGYFILDTTAPRWTNIFLSSYTHSDWSHLCNNIGLYLLALTLIFTCCANPKLLHYSSLIVLIVVPLFTSAVTMHLSATLSQGLYSQGFSAVAYAYTAIGLYTFFSIIMPAMPPLPFERESMHPYPKRHIAALFLIMATVILVLAHGLSAGEIITANGNFVNGPAHVIGFFAGIITVSLVDLRIKTNTVRINYLFILFGTSMIVPYLLMLQ</sequence>
<reference evidence="6" key="1">
    <citation type="submission" date="2022-11" db="EMBL/GenBank/DDBJ databases">
        <title>Complete genome sequence of Methanogenium organophilum DSM 3596.</title>
        <authorList>
            <person name="Chen S.-C."/>
            <person name="Lai S.-J."/>
            <person name="You Y.-T."/>
        </authorList>
    </citation>
    <scope>NUCLEOTIDE SEQUENCE</scope>
    <source>
        <strain evidence="6">DSM 3596</strain>
    </source>
</reference>
<proteinExistence type="predicted"/>
<dbReference type="KEGG" id="mou:OU421_04630"/>
<dbReference type="InterPro" id="IPR035952">
    <property type="entry name" value="Rhomboid-like_sf"/>
</dbReference>
<keyword evidence="2 5" id="KW-0812">Transmembrane</keyword>
<dbReference type="SUPFAM" id="SSF144091">
    <property type="entry name" value="Rhomboid-like"/>
    <property type="match status" value="1"/>
</dbReference>
<dbReference type="Gene3D" id="1.20.1540.10">
    <property type="entry name" value="Rhomboid-like"/>
    <property type="match status" value="1"/>
</dbReference>
<dbReference type="GeneID" id="76834362"/>
<organism evidence="6 7">
    <name type="scientific">Methanogenium organophilum</name>
    <dbReference type="NCBI Taxonomy" id="2199"/>
    <lineage>
        <taxon>Archaea</taxon>
        <taxon>Methanobacteriati</taxon>
        <taxon>Methanobacteriota</taxon>
        <taxon>Stenosarchaea group</taxon>
        <taxon>Methanomicrobia</taxon>
        <taxon>Methanomicrobiales</taxon>
        <taxon>Methanomicrobiaceae</taxon>
        <taxon>Methanogenium</taxon>
    </lineage>
</organism>
<evidence type="ECO:0008006" key="8">
    <source>
        <dbReference type="Google" id="ProtNLM"/>
    </source>
</evidence>
<gene>
    <name evidence="6" type="ORF">OU421_04630</name>
</gene>
<dbReference type="EMBL" id="CP113361">
    <property type="protein sequence ID" value="WAI02161.1"/>
    <property type="molecule type" value="Genomic_DNA"/>
</dbReference>
<evidence type="ECO:0000256" key="3">
    <source>
        <dbReference type="ARBA" id="ARBA00022989"/>
    </source>
</evidence>
<dbReference type="GO" id="GO:0016020">
    <property type="term" value="C:membrane"/>
    <property type="evidence" value="ECO:0007669"/>
    <property type="project" value="UniProtKB-SubCell"/>
</dbReference>
<protein>
    <recommendedName>
        <fullName evidence="8">Peptidase S54 rhomboid domain-containing protein</fullName>
    </recommendedName>
</protein>
<evidence type="ECO:0000256" key="2">
    <source>
        <dbReference type="ARBA" id="ARBA00022692"/>
    </source>
</evidence>
<keyword evidence="4 5" id="KW-0472">Membrane</keyword>
<evidence type="ECO:0000313" key="7">
    <source>
        <dbReference type="Proteomes" id="UP001163096"/>
    </source>
</evidence>
<dbReference type="AlphaFoldDB" id="A0A9X9S5Q2"/>